<accession>A0A831ZNL9</accession>
<reference evidence="1" key="1">
    <citation type="journal article" date="2020" name="mSystems">
        <title>Genome- and Community-Level Interaction Insights into Carbon Utilization and Element Cycling Functions of Hydrothermarchaeota in Hydrothermal Sediment.</title>
        <authorList>
            <person name="Zhou Z."/>
            <person name="Liu Y."/>
            <person name="Xu W."/>
            <person name="Pan J."/>
            <person name="Luo Z.H."/>
            <person name="Li M."/>
        </authorList>
    </citation>
    <scope>NUCLEOTIDE SEQUENCE [LARGE SCALE GENOMIC DNA]</scope>
    <source>
        <strain evidence="1">SpSt-456</strain>
    </source>
</reference>
<sequence length="143" mass="16067">MDNVFLYTPLPTQPVSLGAQELTKAVEHLYEALKLIEQTQNDLCLGTMAALKLMKDLAEAWYEINKCRIYTEKIVDFEEMLQPAMGYVNDARCMVETVADEEGGMTESALSAILGCLWEAAARVHCVVEELESWMSPEEDKEA</sequence>
<comment type="caution">
    <text evidence="1">The sequence shown here is derived from an EMBL/GenBank/DDBJ whole genome shotgun (WGS) entry which is preliminary data.</text>
</comment>
<dbReference type="EMBL" id="DSTK01000041">
    <property type="protein sequence ID" value="HFK98746.1"/>
    <property type="molecule type" value="Genomic_DNA"/>
</dbReference>
<name>A0A831ZNL9_9BACT</name>
<gene>
    <name evidence="1" type="ORF">ENS06_15650</name>
</gene>
<proteinExistence type="predicted"/>
<organism evidence="1">
    <name type="scientific">Desulfacinum infernum</name>
    <dbReference type="NCBI Taxonomy" id="35837"/>
    <lineage>
        <taxon>Bacteria</taxon>
        <taxon>Pseudomonadati</taxon>
        <taxon>Thermodesulfobacteriota</taxon>
        <taxon>Syntrophobacteria</taxon>
        <taxon>Syntrophobacterales</taxon>
        <taxon>Syntrophobacteraceae</taxon>
        <taxon>Desulfacinum</taxon>
    </lineage>
</organism>
<protein>
    <submittedName>
        <fullName evidence="1">Uncharacterized protein</fullName>
    </submittedName>
</protein>
<evidence type="ECO:0000313" key="1">
    <source>
        <dbReference type="EMBL" id="HFK98746.1"/>
    </source>
</evidence>
<dbReference type="AlphaFoldDB" id="A0A831ZNL9"/>